<sequence>MKTAVCFLVVMLAVTSTYGAPGLPVNEDDHGDATAPYWKGKLGWILEQIGKFLQQSASSYSSEDGTVQSQDVTVGQIRKVAEMLNKAADAIEKGEKFDLL</sequence>
<reference evidence="2" key="1">
    <citation type="journal article" date="2016" name="Ticks Tick Borne Dis.">
        <title>De novo assembly and annotation of the salivary gland transcriptome of Rhipicephalus appendiculatus male and female ticks during blood feeding.</title>
        <authorList>
            <person name="de Castro M.H."/>
            <person name="de Klerk D."/>
            <person name="Pienaar R."/>
            <person name="Latif A.A."/>
            <person name="Rees D.J."/>
            <person name="Mans B.J."/>
        </authorList>
    </citation>
    <scope>NUCLEOTIDE SEQUENCE</scope>
    <source>
        <tissue evidence="2">Salivary glands</tissue>
    </source>
</reference>
<protein>
    <recommendedName>
        <fullName evidence="3">Glycine rich superfamily member</fullName>
    </recommendedName>
</protein>
<dbReference type="AlphaFoldDB" id="A0A131YH47"/>
<accession>A0A131YH47</accession>
<dbReference type="EMBL" id="GEDV01010689">
    <property type="protein sequence ID" value="JAP77868.1"/>
    <property type="molecule type" value="Transcribed_RNA"/>
</dbReference>
<name>A0A131YH47_RHIAP</name>
<feature type="chain" id="PRO_5007285233" description="Glycine rich superfamily member" evidence="1">
    <location>
        <begin position="20"/>
        <end position="100"/>
    </location>
</feature>
<evidence type="ECO:0008006" key="3">
    <source>
        <dbReference type="Google" id="ProtNLM"/>
    </source>
</evidence>
<keyword evidence="1" id="KW-0732">Signal</keyword>
<proteinExistence type="predicted"/>
<evidence type="ECO:0000256" key="1">
    <source>
        <dbReference type="SAM" id="SignalP"/>
    </source>
</evidence>
<evidence type="ECO:0000313" key="2">
    <source>
        <dbReference type="EMBL" id="JAP77868.1"/>
    </source>
</evidence>
<organism evidence="2">
    <name type="scientific">Rhipicephalus appendiculatus</name>
    <name type="common">Brown ear tick</name>
    <dbReference type="NCBI Taxonomy" id="34631"/>
    <lineage>
        <taxon>Eukaryota</taxon>
        <taxon>Metazoa</taxon>
        <taxon>Ecdysozoa</taxon>
        <taxon>Arthropoda</taxon>
        <taxon>Chelicerata</taxon>
        <taxon>Arachnida</taxon>
        <taxon>Acari</taxon>
        <taxon>Parasitiformes</taxon>
        <taxon>Ixodida</taxon>
        <taxon>Ixodoidea</taxon>
        <taxon>Ixodidae</taxon>
        <taxon>Rhipicephalinae</taxon>
        <taxon>Rhipicephalus</taxon>
        <taxon>Rhipicephalus</taxon>
    </lineage>
</organism>
<feature type="signal peptide" evidence="1">
    <location>
        <begin position="1"/>
        <end position="19"/>
    </location>
</feature>